<evidence type="ECO:0000313" key="2">
    <source>
        <dbReference type="Proteomes" id="UP000462501"/>
    </source>
</evidence>
<reference evidence="1 2" key="1">
    <citation type="submission" date="2019-06" db="EMBL/GenBank/DDBJ databases">
        <title>Draft genome sequences of 15 bacterial species constituting the stable defined intestinal microbiota of the GM15 gnotobiotic mouse model.</title>
        <authorList>
            <person name="Elie C."/>
            <person name="Mathieu A."/>
            <person name="Saliou A."/>
            <person name="Darnaud M."/>
            <person name="Leulier F."/>
            <person name="Tamellini A."/>
        </authorList>
    </citation>
    <scope>NUCLEOTIDE SEQUENCE [LARGE SCALE GENOMIC DNA]</scope>
    <source>
        <strain evidence="1 2">JM4-15</strain>
    </source>
</reference>
<name>A0A845STF1_9FIRM</name>
<sequence>MGEPRRSQSKHIGFKAKGVDPQHDLVYSVLDALPRGGASEFIVLAVMEFLKNHSGEAITGRGKRKYIILGDYSKLPDNKVKEAAAENISIPLPEPADETTGDGIAVIDVPLAETEPPELLPPVQDDTPLLDEDTLESLVLGFSTDFS</sequence>
<gene>
    <name evidence="1" type="ORF">FMM72_00355</name>
</gene>
<organism evidence="1 2">
    <name type="scientific">Anaerotruncus colihominis</name>
    <dbReference type="NCBI Taxonomy" id="169435"/>
    <lineage>
        <taxon>Bacteria</taxon>
        <taxon>Bacillati</taxon>
        <taxon>Bacillota</taxon>
        <taxon>Clostridia</taxon>
        <taxon>Eubacteriales</taxon>
        <taxon>Oscillospiraceae</taxon>
        <taxon>Anaerotruncus</taxon>
    </lineage>
</organism>
<protein>
    <submittedName>
        <fullName evidence="1">Uncharacterized protein</fullName>
    </submittedName>
</protein>
<proteinExistence type="predicted"/>
<dbReference type="RefSeq" id="WP_162220194.1">
    <property type="nucleotide sequence ID" value="NZ_VIQT01000002.1"/>
</dbReference>
<evidence type="ECO:0000313" key="1">
    <source>
        <dbReference type="EMBL" id="NDO37710.1"/>
    </source>
</evidence>
<dbReference type="AlphaFoldDB" id="A0A845STF1"/>
<accession>A0A845STF1</accession>
<dbReference type="Proteomes" id="UP000462501">
    <property type="component" value="Unassembled WGS sequence"/>
</dbReference>
<dbReference type="EMBL" id="VIQT01000002">
    <property type="protein sequence ID" value="NDO37710.1"/>
    <property type="molecule type" value="Genomic_DNA"/>
</dbReference>
<comment type="caution">
    <text evidence="1">The sequence shown here is derived from an EMBL/GenBank/DDBJ whole genome shotgun (WGS) entry which is preliminary data.</text>
</comment>